<evidence type="ECO:0000313" key="1">
    <source>
        <dbReference type="EMBL" id="KAF6027481.1"/>
    </source>
</evidence>
<keyword evidence="2" id="KW-1185">Reference proteome</keyword>
<sequence length="82" mass="9369">MTGRSYEEALSKAAIKFNVHPDVISLSQVCQRRQLLILFHFLPVIQMRMCWTLGLVPEYSLSQLWGSQITAPTCELTTRVLC</sequence>
<proteinExistence type="predicted"/>
<name>A0A7J7JP80_BUGNE</name>
<reference evidence="1" key="1">
    <citation type="submission" date="2020-06" db="EMBL/GenBank/DDBJ databases">
        <title>Draft genome of Bugula neritina, a colonial animal packing powerful symbionts and potential medicines.</title>
        <authorList>
            <person name="Rayko M."/>
        </authorList>
    </citation>
    <scope>NUCLEOTIDE SEQUENCE [LARGE SCALE GENOMIC DNA]</scope>
    <source>
        <strain evidence="1">Kwan_BN1</strain>
    </source>
</reference>
<comment type="caution">
    <text evidence="1">The sequence shown here is derived from an EMBL/GenBank/DDBJ whole genome shotgun (WGS) entry which is preliminary data.</text>
</comment>
<organism evidence="1 2">
    <name type="scientific">Bugula neritina</name>
    <name type="common">Brown bryozoan</name>
    <name type="synonym">Sertularia neritina</name>
    <dbReference type="NCBI Taxonomy" id="10212"/>
    <lineage>
        <taxon>Eukaryota</taxon>
        <taxon>Metazoa</taxon>
        <taxon>Spiralia</taxon>
        <taxon>Lophotrochozoa</taxon>
        <taxon>Bryozoa</taxon>
        <taxon>Gymnolaemata</taxon>
        <taxon>Cheilostomatida</taxon>
        <taxon>Flustrina</taxon>
        <taxon>Buguloidea</taxon>
        <taxon>Bugulidae</taxon>
        <taxon>Bugula</taxon>
    </lineage>
</organism>
<evidence type="ECO:0000313" key="2">
    <source>
        <dbReference type="Proteomes" id="UP000593567"/>
    </source>
</evidence>
<gene>
    <name evidence="1" type="ORF">EB796_014212</name>
</gene>
<accession>A0A7J7JP80</accession>
<dbReference type="EMBL" id="VXIV02002084">
    <property type="protein sequence ID" value="KAF6027481.1"/>
    <property type="molecule type" value="Genomic_DNA"/>
</dbReference>
<dbReference type="AlphaFoldDB" id="A0A7J7JP80"/>
<protein>
    <submittedName>
        <fullName evidence="1">Uncharacterized protein</fullName>
    </submittedName>
</protein>
<dbReference type="Proteomes" id="UP000593567">
    <property type="component" value="Unassembled WGS sequence"/>
</dbReference>